<reference evidence="1" key="1">
    <citation type="journal article" date="2014" name="Int. J. Syst. Evol. Microbiol.">
        <title>Complete genome sequence of Corynebacterium casei LMG S-19264T (=DSM 44701T), isolated from a smear-ripened cheese.</title>
        <authorList>
            <consortium name="US DOE Joint Genome Institute (JGI-PGF)"/>
            <person name="Walter F."/>
            <person name="Albersmeier A."/>
            <person name="Kalinowski J."/>
            <person name="Ruckert C."/>
        </authorList>
    </citation>
    <scope>NUCLEOTIDE SEQUENCE</scope>
    <source>
        <strain evidence="1">JCM 15325</strain>
    </source>
</reference>
<comment type="caution">
    <text evidence="1">The sequence shown here is derived from an EMBL/GenBank/DDBJ whole genome shotgun (WGS) entry which is preliminary data.</text>
</comment>
<dbReference type="EMBL" id="BMOK01000009">
    <property type="protein sequence ID" value="GGL58092.1"/>
    <property type="molecule type" value="Genomic_DNA"/>
</dbReference>
<keyword evidence="2" id="KW-1185">Reference proteome</keyword>
<organism evidence="1 2">
    <name type="scientific">Sporolactobacillus putidus</name>
    <dbReference type="NCBI Taxonomy" id="492735"/>
    <lineage>
        <taxon>Bacteria</taxon>
        <taxon>Bacillati</taxon>
        <taxon>Bacillota</taxon>
        <taxon>Bacilli</taxon>
        <taxon>Bacillales</taxon>
        <taxon>Sporolactobacillaceae</taxon>
        <taxon>Sporolactobacillus</taxon>
    </lineage>
</organism>
<evidence type="ECO:0000313" key="1">
    <source>
        <dbReference type="EMBL" id="GGL58092.1"/>
    </source>
</evidence>
<gene>
    <name evidence="1" type="ORF">GCM10007968_22660</name>
</gene>
<reference evidence="1" key="2">
    <citation type="submission" date="2020-09" db="EMBL/GenBank/DDBJ databases">
        <authorList>
            <person name="Sun Q."/>
            <person name="Ohkuma M."/>
        </authorList>
    </citation>
    <scope>NUCLEOTIDE SEQUENCE</scope>
    <source>
        <strain evidence="1">JCM 15325</strain>
    </source>
</reference>
<dbReference type="AlphaFoldDB" id="A0A917S6G3"/>
<evidence type="ECO:0000313" key="2">
    <source>
        <dbReference type="Proteomes" id="UP000654670"/>
    </source>
</evidence>
<name>A0A917S6G3_9BACL</name>
<proteinExistence type="predicted"/>
<dbReference type="Proteomes" id="UP000654670">
    <property type="component" value="Unassembled WGS sequence"/>
</dbReference>
<sequence length="68" mass="7686">MSSIESFTYGGKTHKVPELLDFMDRETVKLGLLDIILIAMNGSDEQSAQEVINRAAKLMHDLDIHLER</sequence>
<accession>A0A917S6G3</accession>
<dbReference type="RefSeq" id="WP_188803419.1">
    <property type="nucleotide sequence ID" value="NZ_BMOK01000009.1"/>
</dbReference>
<protein>
    <submittedName>
        <fullName evidence="1">Uncharacterized protein</fullName>
    </submittedName>
</protein>